<dbReference type="HOGENOM" id="CLU_1084875_0_0_6"/>
<evidence type="ECO:0000313" key="2">
    <source>
        <dbReference type="Proteomes" id="UP000032749"/>
    </source>
</evidence>
<dbReference type="EMBL" id="FO203512">
    <property type="protein sequence ID" value="CCK77843.1"/>
    <property type="molecule type" value="Genomic_DNA"/>
</dbReference>
<accession>R4YUG1</accession>
<protein>
    <submittedName>
        <fullName evidence="1">Uncharacterized protein</fullName>
    </submittedName>
</protein>
<dbReference type="AlphaFoldDB" id="R4YUG1"/>
<gene>
    <name evidence="1" type="ORF">OLEAN_C36670</name>
</gene>
<proteinExistence type="predicted"/>
<name>R4YUG1_OLEAN</name>
<evidence type="ECO:0000313" key="1">
    <source>
        <dbReference type="EMBL" id="CCK77843.1"/>
    </source>
</evidence>
<dbReference type="Proteomes" id="UP000032749">
    <property type="component" value="Chromosome"/>
</dbReference>
<dbReference type="KEGG" id="oai:OLEAN_C36670"/>
<dbReference type="SUPFAM" id="SSF53850">
    <property type="entry name" value="Periplasmic binding protein-like II"/>
    <property type="match status" value="1"/>
</dbReference>
<keyword evidence="2" id="KW-1185">Reference proteome</keyword>
<reference evidence="1 2" key="1">
    <citation type="journal article" date="2013" name="Nat. Commun.">
        <title>Genome sequence and functional genomic analysis of the oil-degrading bacterium Oleispira antarctica.</title>
        <authorList>
            <person name="Kube M."/>
            <person name="Chernikova T.N."/>
            <person name="Al-Ramahi Y."/>
            <person name="Beloqui A."/>
            <person name="Lopez-Cortez N."/>
            <person name="Guazzaroni M.E."/>
            <person name="Heipieper H.J."/>
            <person name="Klages S."/>
            <person name="Kotsyurbenko O.R."/>
            <person name="Langer I."/>
            <person name="Nechitaylo T.Y."/>
            <person name="Lunsdorf H."/>
            <person name="Fernandez M."/>
            <person name="Juarez S."/>
            <person name="Ciordia S."/>
            <person name="Singer A."/>
            <person name="Kagan O."/>
            <person name="Egorova O."/>
            <person name="Petit P.A."/>
            <person name="Stogios P."/>
            <person name="Kim Y."/>
            <person name="Tchigvintsev A."/>
            <person name="Flick R."/>
            <person name="Denaro R."/>
            <person name="Genovese M."/>
            <person name="Albar J.P."/>
            <person name="Reva O.N."/>
            <person name="Martinez-Gomariz M."/>
            <person name="Tran H."/>
            <person name="Ferrer M."/>
            <person name="Savchenko A."/>
            <person name="Yakunin A.F."/>
            <person name="Yakimov M.M."/>
            <person name="Golyshina O.V."/>
            <person name="Reinhardt R."/>
            <person name="Golyshin P.N."/>
        </authorList>
    </citation>
    <scope>NUCLEOTIDE SEQUENCE [LARGE SCALE GENOMIC DNA]</scope>
</reference>
<organism evidence="1 2">
    <name type="scientific">Oleispira antarctica RB-8</name>
    <dbReference type="NCBI Taxonomy" id="698738"/>
    <lineage>
        <taxon>Bacteria</taxon>
        <taxon>Pseudomonadati</taxon>
        <taxon>Pseudomonadota</taxon>
        <taxon>Gammaproteobacteria</taxon>
        <taxon>Oceanospirillales</taxon>
        <taxon>Oceanospirillaceae</taxon>
        <taxon>Oleispira</taxon>
    </lineage>
</organism>
<sequence>MSYAGDNKVNYSVPPFAPFDSFSESAECAGAGVLAVQKVFNNLALELELVDYPYARIFSALRSGDLDLALIFKNSTLVNDVEYIGPLSLSEVVVITQKNIRIQRYADLYELENIAVLRKIQINQRFDQDHGLNKVSVGSLEQGVQMLKYNRVSAVIGSRIGLEYALRQQGMDISLMDSALHLGTKEWGLHLTKESSFISLLPLLTKAVQDTYKKDLMYRLYHHQIKHCLPAI</sequence>
<dbReference type="Gene3D" id="3.40.190.10">
    <property type="entry name" value="Periplasmic binding protein-like II"/>
    <property type="match status" value="2"/>
</dbReference>